<dbReference type="Pfam" id="PF00701">
    <property type="entry name" value="DHDPS"/>
    <property type="match status" value="1"/>
</dbReference>
<reference evidence="5 6" key="1">
    <citation type="submission" date="2021-03" db="EMBL/GenBank/DDBJ databases">
        <title>Antimicrobial resistance genes in bacteria isolated from Japanese honey, and their potential for conferring macrolide and lincosamide resistance in the American foulbrood pathogen Paenibacillus larvae.</title>
        <authorList>
            <person name="Okamoto M."/>
            <person name="Kumagai M."/>
            <person name="Kanamori H."/>
            <person name="Takamatsu D."/>
        </authorList>
    </citation>
    <scope>NUCLEOTIDE SEQUENCE [LARGE SCALE GENOMIC DNA]</scope>
    <source>
        <strain evidence="5 6">J6TS1</strain>
    </source>
</reference>
<sequence length="308" mass="34063">MSKMKIKGIIPPVVTPFHESGEVDYQRFAQNVQKWNKDKVSGFLALGSNSETIYLNEEEKLTIIKETVQAAKKDLLIMAGTGMESARETIALTNKAAKLGAHMALILTPFYYKGAMTSEALIRYFSDVANHSDIPILIYNVPKYTHINVSADMLEVLSHHPNIIGMKDSTGDIPQLAAFKKFLPADFNLIVGTASALFPALTLGVEAAILALANCNPRECVRIQEAYEDGDLIAAKEIYQSLIPLNTAVTGTYGIPGLKYACDLMGYQGGFVRSPMMQINEQDKKKVKHIINQTMENLVRVDSEYTRK</sequence>
<dbReference type="PIRSF" id="PIRSF001365">
    <property type="entry name" value="DHDPS"/>
    <property type="match status" value="1"/>
</dbReference>
<name>A0ABQ4KWL0_SIMTE</name>
<evidence type="ECO:0000313" key="5">
    <source>
        <dbReference type="EMBL" id="GIN95895.1"/>
    </source>
</evidence>
<dbReference type="PROSITE" id="PS00666">
    <property type="entry name" value="DHDPS_2"/>
    <property type="match status" value="1"/>
</dbReference>
<dbReference type="CDD" id="cd00408">
    <property type="entry name" value="DHDPS-like"/>
    <property type="match status" value="1"/>
</dbReference>
<evidence type="ECO:0000256" key="4">
    <source>
        <dbReference type="PIRNR" id="PIRNR001365"/>
    </source>
</evidence>
<evidence type="ECO:0000256" key="3">
    <source>
        <dbReference type="ARBA" id="ARBA00023270"/>
    </source>
</evidence>
<protein>
    <submittedName>
        <fullName evidence="5">Dihydrodipicolinate synthase family protein</fullName>
    </submittedName>
</protein>
<dbReference type="InterPro" id="IPR020625">
    <property type="entry name" value="Schiff_base-form_aldolases_AS"/>
</dbReference>
<evidence type="ECO:0000313" key="6">
    <source>
        <dbReference type="Proteomes" id="UP000680670"/>
    </source>
</evidence>
<organism evidence="5 6">
    <name type="scientific">Siminovitchia terrae</name>
    <name type="common">Bacillus terrae</name>
    <dbReference type="NCBI Taxonomy" id="1914933"/>
    <lineage>
        <taxon>Bacteria</taxon>
        <taxon>Bacillati</taxon>
        <taxon>Bacillota</taxon>
        <taxon>Bacilli</taxon>
        <taxon>Bacillales</taxon>
        <taxon>Bacillaceae</taxon>
        <taxon>Siminovitchia</taxon>
    </lineage>
</organism>
<dbReference type="SMART" id="SM01130">
    <property type="entry name" value="DHDPS"/>
    <property type="match status" value="1"/>
</dbReference>
<dbReference type="InterPro" id="IPR002220">
    <property type="entry name" value="DapA-like"/>
</dbReference>
<dbReference type="InterPro" id="IPR013785">
    <property type="entry name" value="Aldolase_TIM"/>
</dbReference>
<keyword evidence="2 4" id="KW-0456">Lyase</keyword>
<gene>
    <name evidence="5" type="ORF">J6TS1_17650</name>
</gene>
<dbReference type="RefSeq" id="WP_212951488.1">
    <property type="nucleotide sequence ID" value="NZ_BORI01000027.1"/>
</dbReference>
<comment type="caution">
    <text evidence="5">The sequence shown here is derived from an EMBL/GenBank/DDBJ whole genome shotgun (WGS) entry which is preliminary data.</text>
</comment>
<dbReference type="PANTHER" id="PTHR12128:SF66">
    <property type="entry name" value="4-HYDROXY-2-OXOGLUTARATE ALDOLASE, MITOCHONDRIAL"/>
    <property type="match status" value="1"/>
</dbReference>
<dbReference type="SUPFAM" id="SSF51569">
    <property type="entry name" value="Aldolase"/>
    <property type="match status" value="1"/>
</dbReference>
<accession>A0ABQ4KWL0</accession>
<keyword evidence="6" id="KW-1185">Reference proteome</keyword>
<evidence type="ECO:0000256" key="2">
    <source>
        <dbReference type="ARBA" id="ARBA00023239"/>
    </source>
</evidence>
<keyword evidence="3" id="KW-0704">Schiff base</keyword>
<evidence type="ECO:0000256" key="1">
    <source>
        <dbReference type="ARBA" id="ARBA00007592"/>
    </source>
</evidence>
<dbReference type="PANTHER" id="PTHR12128">
    <property type="entry name" value="DIHYDRODIPICOLINATE SYNTHASE"/>
    <property type="match status" value="1"/>
</dbReference>
<comment type="similarity">
    <text evidence="1 4">Belongs to the DapA family.</text>
</comment>
<dbReference type="Gene3D" id="3.20.20.70">
    <property type="entry name" value="Aldolase class I"/>
    <property type="match status" value="1"/>
</dbReference>
<dbReference type="PRINTS" id="PR00146">
    <property type="entry name" value="DHPICSNTHASE"/>
</dbReference>
<dbReference type="EMBL" id="BORJ01000004">
    <property type="protein sequence ID" value="GIN95895.1"/>
    <property type="molecule type" value="Genomic_DNA"/>
</dbReference>
<dbReference type="Proteomes" id="UP000680670">
    <property type="component" value="Unassembled WGS sequence"/>
</dbReference>
<proteinExistence type="inferred from homology"/>